<dbReference type="AlphaFoldDB" id="A0A318YTS3"/>
<dbReference type="PANTHER" id="PTHR10438">
    <property type="entry name" value="THIOREDOXIN"/>
    <property type="match status" value="1"/>
</dbReference>
<keyword evidence="3" id="KW-1185">Reference proteome</keyword>
<dbReference type="InterPro" id="IPR013766">
    <property type="entry name" value="Thioredoxin_domain"/>
</dbReference>
<feature type="domain" description="Thioredoxin" evidence="1">
    <location>
        <begin position="3"/>
        <end position="111"/>
    </location>
</feature>
<proteinExistence type="predicted"/>
<organism evidence="2 3">
    <name type="scientific">Aspergillus neoniger (strain CBS 115656)</name>
    <dbReference type="NCBI Taxonomy" id="1448310"/>
    <lineage>
        <taxon>Eukaryota</taxon>
        <taxon>Fungi</taxon>
        <taxon>Dikarya</taxon>
        <taxon>Ascomycota</taxon>
        <taxon>Pezizomycotina</taxon>
        <taxon>Eurotiomycetes</taxon>
        <taxon>Eurotiomycetidae</taxon>
        <taxon>Eurotiales</taxon>
        <taxon>Aspergillaceae</taxon>
        <taxon>Aspergillus</taxon>
        <taxon>Aspergillus subgen. Circumdati</taxon>
    </lineage>
</organism>
<dbReference type="GeneID" id="37130153"/>
<dbReference type="PROSITE" id="PS51352">
    <property type="entry name" value="THIOREDOXIN_2"/>
    <property type="match status" value="1"/>
</dbReference>
<dbReference type="PANTHER" id="PTHR10438:SF468">
    <property type="entry name" value="THIOREDOXIN-1-RELATED"/>
    <property type="match status" value="1"/>
</dbReference>
<dbReference type="InterPro" id="IPR050620">
    <property type="entry name" value="Thioredoxin_H-type-like"/>
</dbReference>
<evidence type="ECO:0000259" key="1">
    <source>
        <dbReference type="PROSITE" id="PS51352"/>
    </source>
</evidence>
<dbReference type="Gene3D" id="3.40.30.10">
    <property type="entry name" value="Glutaredoxin"/>
    <property type="match status" value="1"/>
</dbReference>
<reference evidence="2" key="1">
    <citation type="submission" date="2016-12" db="EMBL/GenBank/DDBJ databases">
        <title>The genomes of Aspergillus section Nigri reveals drivers in fungal speciation.</title>
        <authorList>
            <consortium name="DOE Joint Genome Institute"/>
            <person name="Vesth T.C."/>
            <person name="Nybo J."/>
            <person name="Theobald S."/>
            <person name="Brandl J."/>
            <person name="Frisvad J.C."/>
            <person name="Nielsen K.F."/>
            <person name="Lyhne E.K."/>
            <person name="Kogle M.E."/>
            <person name="Kuo A."/>
            <person name="Riley R."/>
            <person name="Clum A."/>
            <person name="Nolan M."/>
            <person name="Lipzen A."/>
            <person name="Salamov A."/>
            <person name="Henrissat B."/>
            <person name="Wiebenga A."/>
            <person name="De Vries R.P."/>
            <person name="Grigoriev I.V."/>
            <person name="Mortensen U.H."/>
            <person name="Andersen M.R."/>
            <person name="Baker S.E."/>
        </authorList>
    </citation>
    <scope>NUCLEOTIDE SEQUENCE [LARGE SCALE GENOMIC DNA]</scope>
    <source>
        <strain evidence="2">CBS 115656</strain>
    </source>
</reference>
<dbReference type="Pfam" id="PF00085">
    <property type="entry name" value="Thioredoxin"/>
    <property type="match status" value="1"/>
</dbReference>
<dbReference type="Proteomes" id="UP000247647">
    <property type="component" value="Unassembled WGS sequence"/>
</dbReference>
<accession>A0A318YTS3</accession>
<dbReference type="EMBL" id="KZ821456">
    <property type="protein sequence ID" value="PYH35400.1"/>
    <property type="molecule type" value="Genomic_DNA"/>
</dbReference>
<evidence type="ECO:0000313" key="2">
    <source>
        <dbReference type="EMBL" id="PYH35400.1"/>
    </source>
</evidence>
<name>A0A318YTS3_ASPNB</name>
<dbReference type="RefSeq" id="XP_025480878.1">
    <property type="nucleotide sequence ID" value="XM_025627697.1"/>
</dbReference>
<dbReference type="CDD" id="cd02947">
    <property type="entry name" value="TRX_family"/>
    <property type="match status" value="1"/>
</dbReference>
<evidence type="ECO:0000313" key="3">
    <source>
        <dbReference type="Proteomes" id="UP000247647"/>
    </source>
</evidence>
<gene>
    <name evidence="2" type="ORF">BO87DRAFT_434090</name>
</gene>
<dbReference type="SUPFAM" id="SSF52833">
    <property type="entry name" value="Thioredoxin-like"/>
    <property type="match status" value="1"/>
</dbReference>
<dbReference type="InterPro" id="IPR036249">
    <property type="entry name" value="Thioredoxin-like_sf"/>
</dbReference>
<dbReference type="OrthoDB" id="4477823at2759"/>
<sequence length="114" mass="12926">MVVHAIKTPAEFTEKAINSEKQVAVMFFADWSTPCKVMRLAPEKLSEEYPSIEFYNVNVDDLDQLSTDWGVTSFPTYLFFKDGAQLDNFTVRGAFTKNVIDVLEDMSQSGDEQV</sequence>
<protein>
    <submittedName>
        <fullName evidence="2">Thioredoxin-like protein</fullName>
    </submittedName>
</protein>